<accession>A0A2T4ZI28</accession>
<dbReference type="SUPFAM" id="SSF58104">
    <property type="entry name" value="Methyl-accepting chemotaxis protein (MCP) signaling domain"/>
    <property type="match status" value="1"/>
</dbReference>
<evidence type="ECO:0000256" key="2">
    <source>
        <dbReference type="ARBA" id="ARBA00022475"/>
    </source>
</evidence>
<comment type="subcellular location">
    <subcellularLocation>
        <location evidence="1">Cell membrane</location>
        <topology evidence="1">Multi-pass membrane protein</topology>
    </subcellularLocation>
</comment>
<evidence type="ECO:0000256" key="6">
    <source>
        <dbReference type="ARBA" id="ARBA00023224"/>
    </source>
</evidence>
<dbReference type="PANTHER" id="PTHR32089">
    <property type="entry name" value="METHYL-ACCEPTING CHEMOTAXIS PROTEIN MCPB"/>
    <property type="match status" value="1"/>
</dbReference>
<dbReference type="AlphaFoldDB" id="A0A2T4ZI28"/>
<dbReference type="EMBL" id="PZZL01000001">
    <property type="protein sequence ID" value="PTM61638.1"/>
    <property type="molecule type" value="Genomic_DNA"/>
</dbReference>
<keyword evidence="3 9" id="KW-0812">Transmembrane</keyword>
<reference evidence="12 13" key="1">
    <citation type="submission" date="2018-04" db="EMBL/GenBank/DDBJ databases">
        <title>Genomic Encyclopedia of Archaeal and Bacterial Type Strains, Phase II (KMG-II): from individual species to whole genera.</title>
        <authorList>
            <person name="Goeker M."/>
        </authorList>
    </citation>
    <scope>NUCLEOTIDE SEQUENCE [LARGE SCALE GENOMIC DNA]</scope>
    <source>
        <strain evidence="12 13">DSM 25521</strain>
    </source>
</reference>
<keyword evidence="5 9" id="KW-0472">Membrane</keyword>
<evidence type="ECO:0000259" key="11">
    <source>
        <dbReference type="PROSITE" id="PS50885"/>
    </source>
</evidence>
<dbReference type="PANTHER" id="PTHR32089:SF112">
    <property type="entry name" value="LYSOZYME-LIKE PROTEIN-RELATED"/>
    <property type="match status" value="1"/>
</dbReference>
<dbReference type="SMART" id="SM01049">
    <property type="entry name" value="Cache_2"/>
    <property type="match status" value="1"/>
</dbReference>
<dbReference type="RefSeq" id="WP_108174096.1">
    <property type="nucleotide sequence ID" value="NZ_PZZL01000001.1"/>
</dbReference>
<dbReference type="CDD" id="cd06225">
    <property type="entry name" value="HAMP"/>
    <property type="match status" value="1"/>
</dbReference>
<feature type="transmembrane region" description="Helical" evidence="9">
    <location>
        <begin position="14"/>
        <end position="34"/>
    </location>
</feature>
<feature type="domain" description="Methyl-accepting transducer" evidence="10">
    <location>
        <begin position="306"/>
        <end position="528"/>
    </location>
</feature>
<keyword evidence="4 9" id="KW-1133">Transmembrane helix</keyword>
<evidence type="ECO:0000256" key="4">
    <source>
        <dbReference type="ARBA" id="ARBA00022989"/>
    </source>
</evidence>
<dbReference type="Gene3D" id="1.10.287.950">
    <property type="entry name" value="Methyl-accepting chemotaxis protein"/>
    <property type="match status" value="1"/>
</dbReference>
<evidence type="ECO:0000259" key="10">
    <source>
        <dbReference type="PROSITE" id="PS50111"/>
    </source>
</evidence>
<evidence type="ECO:0000313" key="12">
    <source>
        <dbReference type="EMBL" id="PTM61638.1"/>
    </source>
</evidence>
<keyword evidence="13" id="KW-1185">Reference proteome</keyword>
<dbReference type="PROSITE" id="PS50885">
    <property type="entry name" value="HAMP"/>
    <property type="match status" value="1"/>
</dbReference>
<evidence type="ECO:0000256" key="5">
    <source>
        <dbReference type="ARBA" id="ARBA00023136"/>
    </source>
</evidence>
<evidence type="ECO:0000256" key="8">
    <source>
        <dbReference type="PROSITE-ProRule" id="PRU00284"/>
    </source>
</evidence>
<dbReference type="Gene3D" id="6.10.340.10">
    <property type="match status" value="1"/>
</dbReference>
<dbReference type="SMART" id="SM00283">
    <property type="entry name" value="MA"/>
    <property type="match status" value="1"/>
</dbReference>
<dbReference type="Pfam" id="PF00015">
    <property type="entry name" value="MCPsignal"/>
    <property type="match status" value="1"/>
</dbReference>
<evidence type="ECO:0000256" key="7">
    <source>
        <dbReference type="ARBA" id="ARBA00029447"/>
    </source>
</evidence>
<dbReference type="InterPro" id="IPR004089">
    <property type="entry name" value="MCPsignal_dom"/>
</dbReference>
<evidence type="ECO:0000256" key="1">
    <source>
        <dbReference type="ARBA" id="ARBA00004651"/>
    </source>
</evidence>
<dbReference type="InterPro" id="IPR003660">
    <property type="entry name" value="HAMP_dom"/>
</dbReference>
<protein>
    <submittedName>
        <fullName evidence="12">Methyl-accepting chemotaxis sensory transducer with Cache sensor</fullName>
    </submittedName>
</protein>
<evidence type="ECO:0000256" key="9">
    <source>
        <dbReference type="SAM" id="Phobius"/>
    </source>
</evidence>
<feature type="transmembrane region" description="Helical" evidence="9">
    <location>
        <begin position="185"/>
        <end position="209"/>
    </location>
</feature>
<dbReference type="GO" id="GO:0005886">
    <property type="term" value="C:plasma membrane"/>
    <property type="evidence" value="ECO:0007669"/>
    <property type="project" value="UniProtKB-SubCell"/>
</dbReference>
<dbReference type="SMART" id="SM00304">
    <property type="entry name" value="HAMP"/>
    <property type="match status" value="1"/>
</dbReference>
<dbReference type="InterPro" id="IPR033480">
    <property type="entry name" value="sCache_2"/>
</dbReference>
<evidence type="ECO:0000256" key="3">
    <source>
        <dbReference type="ARBA" id="ARBA00022692"/>
    </source>
</evidence>
<sequence length="582" mass="61765">MPRFSPGSSLAHRLYLLLALFVVSITAIAGYNLYALRSGLVAQKETELRHLAEAALSIARDEQAAAARGDKSEEAARRAAAERIGRLRYGQDDYFWINDTQARMVMHPTNPRLNGQDLAAFEDPTGKRIFVEFARLGRDGGGVLAYMWPKPGAQTPQPKLSHVTGFAPWGWVIGTGVYIDDLEAALWGAARTSILVVLIIAAVACLVFWRMARAISSSITRMTGKMNAVAEGDLTVAIQDLDRRDEIGAMARAVEVFKVNAVERARLEEQTVRDEEAKLAYAAKLSDMLDAFKTSVEGVLQTTNQTVTSLDGASTHLTAMAEEAAGRSGEAQTASVHTSQSIQNVAAASEELATSIVDISTKVVSATDVVGRAREVTAESVRQIGSLAEAGRKIGDVVGLIEAIAAQTNLLALNATIEAARAGEAGRGFAVVAQEVKQLAGQTAKATAQIAHQVSGIQASTELAAATIGSIAETMTEVETITRMVVSSVDAQSHATQEISHSAQRAATGTGTLTSSVEAVIGVIARTSDTAASVSTRSRELADQARRLSGEVTQFITALRSGPLDRRKLRAAGYGGPERRRA</sequence>
<comment type="similarity">
    <text evidence="7">Belongs to the methyl-accepting chemotaxis (MCP) protein family.</text>
</comment>
<dbReference type="PROSITE" id="PS50111">
    <property type="entry name" value="CHEMOTAXIS_TRANSDUC_2"/>
    <property type="match status" value="1"/>
</dbReference>
<comment type="caution">
    <text evidence="12">The sequence shown here is derived from an EMBL/GenBank/DDBJ whole genome shotgun (WGS) entry which is preliminary data.</text>
</comment>
<keyword evidence="2" id="KW-1003">Cell membrane</keyword>
<feature type="domain" description="HAMP" evidence="11">
    <location>
        <begin position="213"/>
        <end position="266"/>
    </location>
</feature>
<dbReference type="Pfam" id="PF00672">
    <property type="entry name" value="HAMP"/>
    <property type="match status" value="1"/>
</dbReference>
<evidence type="ECO:0000313" key="13">
    <source>
        <dbReference type="Proteomes" id="UP000241808"/>
    </source>
</evidence>
<dbReference type="OrthoDB" id="3378718at2"/>
<gene>
    <name evidence="12" type="ORF">C8P69_101308</name>
</gene>
<dbReference type="GO" id="GO:0007165">
    <property type="term" value="P:signal transduction"/>
    <property type="evidence" value="ECO:0007669"/>
    <property type="project" value="UniProtKB-KW"/>
</dbReference>
<proteinExistence type="inferred from homology"/>
<name>A0A2T4ZI28_9HYPH</name>
<dbReference type="Gene3D" id="3.30.450.20">
    <property type="entry name" value="PAS domain"/>
    <property type="match status" value="1"/>
</dbReference>
<keyword evidence="6 8" id="KW-0807">Transducer</keyword>
<dbReference type="Pfam" id="PF17200">
    <property type="entry name" value="sCache_2"/>
    <property type="match status" value="1"/>
</dbReference>
<organism evidence="12 13">
    <name type="scientific">Phreatobacter oligotrophus</name>
    <dbReference type="NCBI Taxonomy" id="1122261"/>
    <lineage>
        <taxon>Bacteria</taxon>
        <taxon>Pseudomonadati</taxon>
        <taxon>Pseudomonadota</taxon>
        <taxon>Alphaproteobacteria</taxon>
        <taxon>Hyphomicrobiales</taxon>
        <taxon>Phreatobacteraceae</taxon>
        <taxon>Phreatobacter</taxon>
    </lineage>
</organism>
<dbReference type="Proteomes" id="UP000241808">
    <property type="component" value="Unassembled WGS sequence"/>
</dbReference>